<reference evidence="2" key="1">
    <citation type="journal article" date="2018" name="Nat. Plants">
        <title>Whole-genome landscape of Medicago truncatula symbiotic genes.</title>
        <authorList>
            <person name="Pecrix Y."/>
            <person name="Staton S.E."/>
            <person name="Sallet E."/>
            <person name="Lelandais-Briere C."/>
            <person name="Moreau S."/>
            <person name="Carrere S."/>
            <person name="Blein T."/>
            <person name="Jardinaud M.F."/>
            <person name="Latrasse D."/>
            <person name="Zouine M."/>
            <person name="Zahm M."/>
            <person name="Kreplak J."/>
            <person name="Mayjonade B."/>
            <person name="Satge C."/>
            <person name="Perez M."/>
            <person name="Cauet S."/>
            <person name="Marande W."/>
            <person name="Chantry-Darmon C."/>
            <person name="Lopez-Roques C."/>
            <person name="Bouchez O."/>
            <person name="Berard A."/>
            <person name="Debelle F."/>
            <person name="Munos S."/>
            <person name="Bendahmane A."/>
            <person name="Berges H."/>
            <person name="Niebel A."/>
            <person name="Buitink J."/>
            <person name="Frugier F."/>
            <person name="Benhamed M."/>
            <person name="Crespi M."/>
            <person name="Gouzy J."/>
            <person name="Gamas P."/>
        </authorList>
    </citation>
    <scope>NUCLEOTIDE SEQUENCE [LARGE SCALE GENOMIC DNA]</scope>
    <source>
        <strain evidence="2">cv. Jemalong A17</strain>
    </source>
</reference>
<accession>A0A396JXH7</accession>
<organism evidence="1 2">
    <name type="scientific">Medicago truncatula</name>
    <name type="common">Barrel medic</name>
    <name type="synonym">Medicago tribuloides</name>
    <dbReference type="NCBI Taxonomy" id="3880"/>
    <lineage>
        <taxon>Eukaryota</taxon>
        <taxon>Viridiplantae</taxon>
        <taxon>Streptophyta</taxon>
        <taxon>Embryophyta</taxon>
        <taxon>Tracheophyta</taxon>
        <taxon>Spermatophyta</taxon>
        <taxon>Magnoliopsida</taxon>
        <taxon>eudicotyledons</taxon>
        <taxon>Gunneridae</taxon>
        <taxon>Pentapetalae</taxon>
        <taxon>rosids</taxon>
        <taxon>fabids</taxon>
        <taxon>Fabales</taxon>
        <taxon>Fabaceae</taxon>
        <taxon>Papilionoideae</taxon>
        <taxon>50 kb inversion clade</taxon>
        <taxon>NPAAA clade</taxon>
        <taxon>Hologalegina</taxon>
        <taxon>IRL clade</taxon>
        <taxon>Trifolieae</taxon>
        <taxon>Medicago</taxon>
    </lineage>
</organism>
<comment type="caution">
    <text evidence="1">The sequence shown here is derived from an EMBL/GenBank/DDBJ whole genome shotgun (WGS) entry which is preliminary data.</text>
</comment>
<dbReference type="PANTHER" id="PTHR48462:SF1">
    <property type="entry name" value="PROTEIN, PUTATIVE-RELATED"/>
    <property type="match status" value="1"/>
</dbReference>
<proteinExistence type="predicted"/>
<evidence type="ECO:0000313" key="1">
    <source>
        <dbReference type="EMBL" id="RHN81003.1"/>
    </source>
</evidence>
<evidence type="ECO:0000313" key="2">
    <source>
        <dbReference type="Proteomes" id="UP000265566"/>
    </source>
</evidence>
<dbReference type="EMBL" id="PSQE01000001">
    <property type="protein sequence ID" value="RHN81003.1"/>
    <property type="molecule type" value="Genomic_DNA"/>
</dbReference>
<dbReference type="PANTHER" id="PTHR48462">
    <property type="entry name" value="PROTEIN, PUTATIVE-RELATED"/>
    <property type="match status" value="1"/>
</dbReference>
<name>A0A396JXH7_MEDTR</name>
<evidence type="ECO:0008006" key="3">
    <source>
        <dbReference type="Google" id="ProtNLM"/>
    </source>
</evidence>
<dbReference type="Proteomes" id="UP000265566">
    <property type="component" value="Chromosome 1"/>
</dbReference>
<dbReference type="AlphaFoldDB" id="A0A396JXH7"/>
<protein>
    <recommendedName>
        <fullName evidence="3">Auxilin-like protein</fullName>
    </recommendedName>
</protein>
<dbReference type="Gramene" id="rna4991">
    <property type="protein sequence ID" value="RHN81003.1"/>
    <property type="gene ID" value="gene4991"/>
</dbReference>
<gene>
    <name evidence="1" type="ORF">MtrunA17_Chr1g0194331</name>
</gene>
<sequence>MEVKFDMITRQKSLLGCLKATNSHDFLVAILMDGLCQHMSSVEYRTILRYRLMIPLFPVDDVCFVFRKVCLDTFVKHTVHCKELLGFKYKYDFVRDVIFFYIFRQVGVSVKKEVPMNFLTDPLDRRSIVKLADIMVCGWVGGKYANVDLTRVSPLVDLGVGSFMV</sequence>